<comment type="caution">
    <text evidence="2">The sequence shown here is derived from an EMBL/GenBank/DDBJ whole genome shotgun (WGS) entry which is preliminary data.</text>
</comment>
<reference evidence="2 3" key="1">
    <citation type="submission" date="2018-05" db="EMBL/GenBank/DDBJ databases">
        <title>Zavarzinia sp. HR-AS.</title>
        <authorList>
            <person name="Lee Y."/>
            <person name="Jeon C.O."/>
        </authorList>
    </citation>
    <scope>NUCLEOTIDE SEQUENCE [LARGE SCALE GENOMIC DNA]</scope>
    <source>
        <strain evidence="2 3">HR-AS</strain>
    </source>
</reference>
<evidence type="ECO:0000256" key="1">
    <source>
        <dbReference type="SAM" id="SignalP"/>
    </source>
</evidence>
<feature type="chain" id="PRO_5016252982" evidence="1">
    <location>
        <begin position="24"/>
        <end position="421"/>
    </location>
</feature>
<feature type="signal peptide" evidence="1">
    <location>
        <begin position="1"/>
        <end position="23"/>
    </location>
</feature>
<dbReference type="RefSeq" id="WP_109906980.1">
    <property type="nucleotide sequence ID" value="NZ_QGLE01000009.1"/>
</dbReference>
<dbReference type="Proteomes" id="UP000245461">
    <property type="component" value="Unassembled WGS sequence"/>
</dbReference>
<protein>
    <submittedName>
        <fullName evidence="2">Uncharacterized protein</fullName>
    </submittedName>
</protein>
<name>A0A317E2D5_9PROT</name>
<gene>
    <name evidence="2" type="ORF">DKG74_14965</name>
</gene>
<dbReference type="EMBL" id="QGLE01000009">
    <property type="protein sequence ID" value="PWR20306.1"/>
    <property type="molecule type" value="Genomic_DNA"/>
</dbReference>
<keyword evidence="3" id="KW-1185">Reference proteome</keyword>
<evidence type="ECO:0000313" key="2">
    <source>
        <dbReference type="EMBL" id="PWR20306.1"/>
    </source>
</evidence>
<keyword evidence="1" id="KW-0732">Signal</keyword>
<proteinExistence type="predicted"/>
<dbReference type="AlphaFoldDB" id="A0A317E2D5"/>
<organism evidence="2 3">
    <name type="scientific">Zavarzinia aquatilis</name>
    <dbReference type="NCBI Taxonomy" id="2211142"/>
    <lineage>
        <taxon>Bacteria</taxon>
        <taxon>Pseudomonadati</taxon>
        <taxon>Pseudomonadota</taxon>
        <taxon>Alphaproteobacteria</taxon>
        <taxon>Rhodospirillales</taxon>
        <taxon>Zavarziniaceae</taxon>
        <taxon>Zavarzinia</taxon>
    </lineage>
</organism>
<evidence type="ECO:0000313" key="3">
    <source>
        <dbReference type="Proteomes" id="UP000245461"/>
    </source>
</evidence>
<sequence>MRRIGIGLAAGIGALSVAMMAYGQDAPVAVNGASFTLDGFGGGDEHGSAAGGGASVTLPLGRLGLQVDGIAGYAANEKDYWGGAAQIYLRDPASHLIGVAASGFSVDGTSQYSVSAIGEYYIDKVTLEGVLGYQWGDIARGPVARAGFSYYAADDFRFGIGVGYGEDKDVAADAELEYLALPQTGLALYASGAFDNAGALGLVGLRLYLGGGDGATSLLARHRQGGRPNFLLAAPAITGARLIGRTAGALNAGTALGDMPAVVAPAARGMAGEAMPGLLGDIFATDQDQAPLGGLLGGILPAGSTGTPVDSLPVVGDLVGSLVEILSPETLRVGDLPTGAGALAGVPLAGDLLGLLPAEGVPVLLGSLKPQQLLTGLAPNLLGGLTDPAVLSGLFDNLTGGTLGNLLGGILGDVPMPSLLP</sequence>
<dbReference type="OrthoDB" id="9808612at2"/>
<accession>A0A317E2D5</accession>